<name>A0ABS2KY43_9NOCA</name>
<proteinExistence type="predicted"/>
<accession>A0ABS2KY43</accession>
<sequence>MKDRSPTRTPLALLLEELRTDAGLSQYALAAKCGFDRSNIRRIEDGSVADITEERMRVLADALDVDVERFYEAHWLTVRRPLPSLPTYFRSKYQDLTPAQIAEVEAIVDTMRTENADDHTQ</sequence>
<dbReference type="EMBL" id="JAFBBK010000001">
    <property type="protein sequence ID" value="MBM7416827.1"/>
    <property type="molecule type" value="Genomic_DNA"/>
</dbReference>
<dbReference type="Proteomes" id="UP000703038">
    <property type="component" value="Unassembled WGS sequence"/>
</dbReference>
<dbReference type="SMART" id="SM00530">
    <property type="entry name" value="HTH_XRE"/>
    <property type="match status" value="1"/>
</dbReference>
<dbReference type="RefSeq" id="WP_204869545.1">
    <property type="nucleotide sequence ID" value="NZ_JAFBBK010000001.1"/>
</dbReference>
<keyword evidence="3" id="KW-1185">Reference proteome</keyword>
<dbReference type="InterPro" id="IPR010982">
    <property type="entry name" value="Lambda_DNA-bd_dom_sf"/>
</dbReference>
<gene>
    <name evidence="2" type="ORF">JOE42_003560</name>
</gene>
<reference evidence="2 3" key="1">
    <citation type="submission" date="2021-01" db="EMBL/GenBank/DDBJ databases">
        <title>Genomics of switchgrass bacterial isolates.</title>
        <authorList>
            <person name="Shade A."/>
        </authorList>
    </citation>
    <scope>NUCLEOTIDE SEQUENCE [LARGE SCALE GENOMIC DNA]</scope>
    <source>
        <strain evidence="2 3">PvP111</strain>
    </source>
</reference>
<feature type="domain" description="HTH cro/C1-type" evidence="1">
    <location>
        <begin position="15"/>
        <end position="70"/>
    </location>
</feature>
<evidence type="ECO:0000313" key="3">
    <source>
        <dbReference type="Proteomes" id="UP000703038"/>
    </source>
</evidence>
<protein>
    <submittedName>
        <fullName evidence="2">Transcriptional regulator with XRE-family HTH domain</fullName>
    </submittedName>
</protein>
<dbReference type="CDD" id="cd00093">
    <property type="entry name" value="HTH_XRE"/>
    <property type="match status" value="1"/>
</dbReference>
<organism evidence="2 3">
    <name type="scientific">Rhodococcoides corynebacterioides</name>
    <dbReference type="NCBI Taxonomy" id="53972"/>
    <lineage>
        <taxon>Bacteria</taxon>
        <taxon>Bacillati</taxon>
        <taxon>Actinomycetota</taxon>
        <taxon>Actinomycetes</taxon>
        <taxon>Mycobacteriales</taxon>
        <taxon>Nocardiaceae</taxon>
        <taxon>Rhodococcoides</taxon>
    </lineage>
</organism>
<dbReference type="InterPro" id="IPR001387">
    <property type="entry name" value="Cro/C1-type_HTH"/>
</dbReference>
<dbReference type="PROSITE" id="PS50943">
    <property type="entry name" value="HTH_CROC1"/>
    <property type="match status" value="1"/>
</dbReference>
<evidence type="ECO:0000313" key="2">
    <source>
        <dbReference type="EMBL" id="MBM7416827.1"/>
    </source>
</evidence>
<evidence type="ECO:0000259" key="1">
    <source>
        <dbReference type="PROSITE" id="PS50943"/>
    </source>
</evidence>
<dbReference type="Pfam" id="PF13560">
    <property type="entry name" value="HTH_31"/>
    <property type="match status" value="1"/>
</dbReference>
<dbReference type="Gene3D" id="1.10.260.40">
    <property type="entry name" value="lambda repressor-like DNA-binding domains"/>
    <property type="match status" value="1"/>
</dbReference>
<dbReference type="SUPFAM" id="SSF47413">
    <property type="entry name" value="lambda repressor-like DNA-binding domains"/>
    <property type="match status" value="1"/>
</dbReference>
<comment type="caution">
    <text evidence="2">The sequence shown here is derived from an EMBL/GenBank/DDBJ whole genome shotgun (WGS) entry which is preliminary data.</text>
</comment>